<reference evidence="2 3" key="1">
    <citation type="submission" date="2020-08" db="EMBL/GenBank/DDBJ databases">
        <title>Plant Genome Project.</title>
        <authorList>
            <person name="Zhang R.-G."/>
        </authorList>
    </citation>
    <scope>NUCLEOTIDE SEQUENCE [LARGE SCALE GENOMIC DNA]</scope>
    <source>
        <tissue evidence="2">Rhizome</tissue>
    </source>
</reference>
<protein>
    <submittedName>
        <fullName evidence="2">Uncharacterized protein</fullName>
    </submittedName>
</protein>
<proteinExistence type="predicted"/>
<organism evidence="2 3">
    <name type="scientific">Zingiber officinale</name>
    <name type="common">Ginger</name>
    <name type="synonym">Amomum zingiber</name>
    <dbReference type="NCBI Taxonomy" id="94328"/>
    <lineage>
        <taxon>Eukaryota</taxon>
        <taxon>Viridiplantae</taxon>
        <taxon>Streptophyta</taxon>
        <taxon>Embryophyta</taxon>
        <taxon>Tracheophyta</taxon>
        <taxon>Spermatophyta</taxon>
        <taxon>Magnoliopsida</taxon>
        <taxon>Liliopsida</taxon>
        <taxon>Zingiberales</taxon>
        <taxon>Zingiberaceae</taxon>
        <taxon>Zingiber</taxon>
    </lineage>
</organism>
<feature type="region of interest" description="Disordered" evidence="1">
    <location>
        <begin position="195"/>
        <end position="271"/>
    </location>
</feature>
<dbReference type="EMBL" id="JACMSC010000015">
    <property type="protein sequence ID" value="KAG6485857.1"/>
    <property type="molecule type" value="Genomic_DNA"/>
</dbReference>
<feature type="compositionally biased region" description="Polar residues" evidence="1">
    <location>
        <begin position="259"/>
        <end position="271"/>
    </location>
</feature>
<feature type="region of interest" description="Disordered" evidence="1">
    <location>
        <begin position="296"/>
        <end position="328"/>
    </location>
</feature>
<evidence type="ECO:0000313" key="3">
    <source>
        <dbReference type="Proteomes" id="UP000734854"/>
    </source>
</evidence>
<dbReference type="Proteomes" id="UP000734854">
    <property type="component" value="Unassembled WGS sequence"/>
</dbReference>
<feature type="compositionally biased region" description="Basic and acidic residues" evidence="1">
    <location>
        <begin position="315"/>
        <end position="328"/>
    </location>
</feature>
<sequence>MLLSRPSDVDELLSVLDGILPVVRKLGEKVIRNCAAKLKPHFLKLSQSVASFSNNSSKVVDSICQESFGGITQNNTNSGEIMESAKVEEMRLFPEEGTAPEKILNSVKSNGIGESTLDPLIQSKSLNRLFTAIYPNQLLQLTKMFQERQNENSNCNLTKRGRFSSKLSAAKQSVSPLQEKVSKVVDKSCSPKDIELKESDSEDSANVKQTTASKAWPKRKQVTVTSTSTSKETDKEPTAKSGTAAGSGHRRRGRPPKAASSNLHDTTSSWSKITERVASKLKDGIAEPDPKLKEELVKPKDSMMANQCTNIPGTEVKDDDSKSGRKSIDGTFKFVGRKVRRDSLKGKPISDNSDSVLKIKGVTSSESGIVTKANIASGKGRVKFRGSEKPRKVWPNLSGMPRSDASTGQKRKRKR</sequence>
<evidence type="ECO:0000256" key="1">
    <source>
        <dbReference type="SAM" id="MobiDB-lite"/>
    </source>
</evidence>
<dbReference type="AlphaFoldDB" id="A0A8J5FKC9"/>
<evidence type="ECO:0000313" key="2">
    <source>
        <dbReference type="EMBL" id="KAG6485857.1"/>
    </source>
</evidence>
<name>A0A8J5FKC9_ZINOF</name>
<gene>
    <name evidence="2" type="ORF">ZIOFF_054422</name>
</gene>
<keyword evidence="3" id="KW-1185">Reference proteome</keyword>
<comment type="caution">
    <text evidence="2">The sequence shown here is derived from an EMBL/GenBank/DDBJ whole genome shotgun (WGS) entry which is preliminary data.</text>
</comment>
<accession>A0A8J5FKC9</accession>
<feature type="region of interest" description="Disordered" evidence="1">
    <location>
        <begin position="381"/>
        <end position="415"/>
    </location>
</feature>
<feature type="compositionally biased region" description="Polar residues" evidence="1">
    <location>
        <begin position="204"/>
        <end position="213"/>
    </location>
</feature>